<dbReference type="Proteomes" id="UP001175211">
    <property type="component" value="Unassembled WGS sequence"/>
</dbReference>
<evidence type="ECO:0000313" key="2">
    <source>
        <dbReference type="Proteomes" id="UP001175211"/>
    </source>
</evidence>
<accession>A0AA39MM76</accession>
<evidence type="ECO:0000313" key="1">
    <source>
        <dbReference type="EMBL" id="KAK0439068.1"/>
    </source>
</evidence>
<name>A0AA39MM76_ARMTA</name>
<keyword evidence="2" id="KW-1185">Reference proteome</keyword>
<reference evidence="1" key="1">
    <citation type="submission" date="2023-06" db="EMBL/GenBank/DDBJ databases">
        <authorList>
            <consortium name="Lawrence Berkeley National Laboratory"/>
            <person name="Ahrendt S."/>
            <person name="Sahu N."/>
            <person name="Indic B."/>
            <person name="Wong-Bajracharya J."/>
            <person name="Merenyi Z."/>
            <person name="Ke H.-M."/>
            <person name="Monk M."/>
            <person name="Kocsube S."/>
            <person name="Drula E."/>
            <person name="Lipzen A."/>
            <person name="Balint B."/>
            <person name="Henrissat B."/>
            <person name="Andreopoulos B."/>
            <person name="Martin F.M."/>
            <person name="Harder C.B."/>
            <person name="Rigling D."/>
            <person name="Ford K.L."/>
            <person name="Foster G.D."/>
            <person name="Pangilinan J."/>
            <person name="Papanicolaou A."/>
            <person name="Barry K."/>
            <person name="LaButti K."/>
            <person name="Viragh M."/>
            <person name="Koriabine M."/>
            <person name="Yan M."/>
            <person name="Riley R."/>
            <person name="Champramary S."/>
            <person name="Plett K.L."/>
            <person name="Tsai I.J."/>
            <person name="Slot J."/>
            <person name="Sipos G."/>
            <person name="Plett J."/>
            <person name="Nagy L.G."/>
            <person name="Grigoriev I.V."/>
        </authorList>
    </citation>
    <scope>NUCLEOTIDE SEQUENCE</scope>
    <source>
        <strain evidence="1">CCBAS 213</strain>
    </source>
</reference>
<protein>
    <recommendedName>
        <fullName evidence="3">Heterokaryon incompatibility domain-containing protein</fullName>
    </recommendedName>
</protein>
<dbReference type="EMBL" id="JAUEPS010000090">
    <property type="protein sequence ID" value="KAK0439068.1"/>
    <property type="molecule type" value="Genomic_DNA"/>
</dbReference>
<dbReference type="GeneID" id="85349886"/>
<organism evidence="1 2">
    <name type="scientific">Armillaria tabescens</name>
    <name type="common">Ringless honey mushroom</name>
    <name type="synonym">Agaricus tabescens</name>
    <dbReference type="NCBI Taxonomy" id="1929756"/>
    <lineage>
        <taxon>Eukaryota</taxon>
        <taxon>Fungi</taxon>
        <taxon>Dikarya</taxon>
        <taxon>Basidiomycota</taxon>
        <taxon>Agaricomycotina</taxon>
        <taxon>Agaricomycetes</taxon>
        <taxon>Agaricomycetidae</taxon>
        <taxon>Agaricales</taxon>
        <taxon>Marasmiineae</taxon>
        <taxon>Physalacriaceae</taxon>
        <taxon>Desarmillaria</taxon>
    </lineage>
</organism>
<dbReference type="AlphaFoldDB" id="A0AA39MM76"/>
<evidence type="ECO:0008006" key="3">
    <source>
        <dbReference type="Google" id="ProtNLM"/>
    </source>
</evidence>
<dbReference type="RefSeq" id="XP_060323138.1">
    <property type="nucleotide sequence ID" value="XM_060466338.1"/>
</dbReference>
<sequence>MGACESDKFMKHLPFLEEEISPVDKKVPKITLNAYTETGREGSTIPVLKQRSYTGIKVIPSALANTPCTTLGIVGILDEFNATLGKSYRLDSHPTLHSFLNSCIERNYDFGTAYAHFRYNSSWVRTSTNLHKGEVKDGEMRRDAVIHDGRIIRRKSVPPRRIWDLCANRVVPYWVASRGSPMSVRVEGISHAWMDANDRRDVWTPINGCEWPVPLPNDADLDLIRIELLNLLGVLGVEYVWLDVLCLRQKYDFREDYREEDLRGEALRIDEWKLDVPTIGYVYESSVQMVCYLCGLGQPLSWAPAYLVGERSWFNRAWTLQETRDRYQHQAIIAGETSDDNTRTMFRNKLESLRDVFSAKDIILQMRTRVSTNPIDRVAGLVYRLRLRYITIYDANQSEESAWEQLVNAMMYSFRADLFFCYPEPGDGRKYWRPSCTQVMDTTFPTDPSIWSSITGFLQNNENRSNFFSAAQYSNSPSWIPPNA</sequence>
<proteinExistence type="predicted"/>
<comment type="caution">
    <text evidence="1">The sequence shown here is derived from an EMBL/GenBank/DDBJ whole genome shotgun (WGS) entry which is preliminary data.</text>
</comment>
<gene>
    <name evidence="1" type="ORF">EV420DRAFT_1202271</name>
</gene>